<feature type="region of interest" description="Disordered" evidence="1">
    <location>
        <begin position="194"/>
        <end position="223"/>
    </location>
</feature>
<dbReference type="KEGG" id="shun:DWB77_04327"/>
<gene>
    <name evidence="2" type="ORF">DWB77_04327</name>
</gene>
<reference evidence="2 3" key="1">
    <citation type="submission" date="2018-10" db="EMBL/GenBank/DDBJ databases">
        <title>Relationship between Morphology and Antimicrobial Activity in Streptomyces.</title>
        <authorList>
            <person name="Kang H.J."/>
            <person name="Kim S.B."/>
        </authorList>
    </citation>
    <scope>NUCLEOTIDE SEQUENCE [LARGE SCALE GENOMIC DNA]</scope>
    <source>
        <strain evidence="2 3">BH38</strain>
    </source>
</reference>
<dbReference type="RefSeq" id="WP_246033598.1">
    <property type="nucleotide sequence ID" value="NZ_CP032698.1"/>
</dbReference>
<accession>A0A387HP22</accession>
<evidence type="ECO:0000256" key="1">
    <source>
        <dbReference type="SAM" id="MobiDB-lite"/>
    </source>
</evidence>
<evidence type="ECO:0000313" key="2">
    <source>
        <dbReference type="EMBL" id="AYG82157.1"/>
    </source>
</evidence>
<evidence type="ECO:0000313" key="3">
    <source>
        <dbReference type="Proteomes" id="UP000271554"/>
    </source>
</evidence>
<organism evidence="2 3">
    <name type="scientific">Streptomyces hundungensis</name>
    <dbReference type="NCBI Taxonomy" id="1077946"/>
    <lineage>
        <taxon>Bacteria</taxon>
        <taxon>Bacillati</taxon>
        <taxon>Actinomycetota</taxon>
        <taxon>Actinomycetes</taxon>
        <taxon>Kitasatosporales</taxon>
        <taxon>Streptomycetaceae</taxon>
        <taxon>Streptomyces</taxon>
    </lineage>
</organism>
<sequence length="223" mass="22732">MSPISGSRQRQRSRGPLRTRWLPRWWPLPVCALLGATAGGVYGAVKTPEYSATSYVVVTPAEKADPSVALGFAQAYGRVATEVAVIGDAQVWAGVSADTLRRSVQTATSPDAPMIAITATSERAADAAGMANAVARALTLDGVHSQKDTGVRVVQFSRAAKPVAPSSPTASLTALVGGCAGGLLGGLSLLARPRRHEEPGTGPERVAAVPGPAGSACVPQEVG</sequence>
<dbReference type="EMBL" id="CP032698">
    <property type="protein sequence ID" value="AYG82157.1"/>
    <property type="molecule type" value="Genomic_DNA"/>
</dbReference>
<name>A0A387HP22_9ACTN</name>
<dbReference type="AlphaFoldDB" id="A0A387HP22"/>
<evidence type="ECO:0008006" key="4">
    <source>
        <dbReference type="Google" id="ProtNLM"/>
    </source>
</evidence>
<keyword evidence="3" id="KW-1185">Reference proteome</keyword>
<protein>
    <recommendedName>
        <fullName evidence="4">Lipopolysaccharide biosynthesis protein</fullName>
    </recommendedName>
</protein>
<dbReference type="Proteomes" id="UP000271554">
    <property type="component" value="Chromosome"/>
</dbReference>
<proteinExistence type="predicted"/>